<dbReference type="GO" id="GO:0003887">
    <property type="term" value="F:DNA-directed DNA polymerase activity"/>
    <property type="evidence" value="ECO:0007669"/>
    <property type="project" value="UniProtKB-UniRule"/>
</dbReference>
<comment type="catalytic activity">
    <reaction evidence="12 13">
        <text>DNA(n) + a 2'-deoxyribonucleoside 5'-triphosphate = DNA(n+1) + diphosphate</text>
        <dbReference type="Rhea" id="RHEA:22508"/>
        <dbReference type="Rhea" id="RHEA-COMP:17339"/>
        <dbReference type="Rhea" id="RHEA-COMP:17340"/>
        <dbReference type="ChEBI" id="CHEBI:33019"/>
        <dbReference type="ChEBI" id="CHEBI:61560"/>
        <dbReference type="ChEBI" id="CHEBI:173112"/>
        <dbReference type="EC" id="2.7.7.7"/>
    </reaction>
</comment>
<keyword evidence="9 13" id="KW-0227">DNA damage</keyword>
<comment type="caution">
    <text evidence="15">The sequence shown here is derived from an EMBL/GenBank/DDBJ whole genome shotgun (WGS) entry which is preliminary data.</text>
</comment>
<dbReference type="GO" id="GO:0006260">
    <property type="term" value="P:DNA replication"/>
    <property type="evidence" value="ECO:0007669"/>
    <property type="project" value="UniProtKB-KW"/>
</dbReference>
<dbReference type="InterPro" id="IPR004013">
    <property type="entry name" value="PHP_dom"/>
</dbReference>
<dbReference type="PANTHER" id="PTHR32294:SF4">
    <property type="entry name" value="ERROR-PRONE DNA POLYMERASE"/>
    <property type="match status" value="1"/>
</dbReference>
<evidence type="ECO:0000256" key="3">
    <source>
        <dbReference type="ARBA" id="ARBA00012417"/>
    </source>
</evidence>
<dbReference type="InterPro" id="IPR029460">
    <property type="entry name" value="DNAPol_HHH"/>
</dbReference>
<dbReference type="Gene3D" id="3.20.20.140">
    <property type="entry name" value="Metal-dependent hydrolases"/>
    <property type="match status" value="1"/>
</dbReference>
<dbReference type="Pfam" id="PF14579">
    <property type="entry name" value="HHH_6"/>
    <property type="match status" value="1"/>
</dbReference>
<comment type="function">
    <text evidence="13">DNA polymerase involved in damage-induced mutagenesis and translesion synthesis (TLS). It is not the major replicative DNA polymerase.</text>
</comment>
<dbReference type="CDD" id="cd04485">
    <property type="entry name" value="DnaE_OBF"/>
    <property type="match status" value="1"/>
</dbReference>
<dbReference type="InterPro" id="IPR023073">
    <property type="entry name" value="DnaE2"/>
</dbReference>
<dbReference type="AlphaFoldDB" id="A0A225SZT2"/>
<evidence type="ECO:0000256" key="9">
    <source>
        <dbReference type="ARBA" id="ARBA00022763"/>
    </source>
</evidence>
<evidence type="ECO:0000313" key="15">
    <source>
        <dbReference type="EMBL" id="OWY36394.1"/>
    </source>
</evidence>
<evidence type="ECO:0000256" key="2">
    <source>
        <dbReference type="ARBA" id="ARBA00007391"/>
    </source>
</evidence>
<organism evidence="15 16">
    <name type="scientific">Herbaspirillum aquaticum</name>
    <dbReference type="NCBI Taxonomy" id="568783"/>
    <lineage>
        <taxon>Bacteria</taxon>
        <taxon>Pseudomonadati</taxon>
        <taxon>Pseudomonadota</taxon>
        <taxon>Betaproteobacteria</taxon>
        <taxon>Burkholderiales</taxon>
        <taxon>Oxalobacteraceae</taxon>
        <taxon>Herbaspirillum</taxon>
    </lineage>
</organism>
<dbReference type="InterPro" id="IPR016195">
    <property type="entry name" value="Pol/histidinol_Pase-like"/>
</dbReference>
<dbReference type="EC" id="2.7.7.7" evidence="3 13"/>
<evidence type="ECO:0000313" key="16">
    <source>
        <dbReference type="Proteomes" id="UP000214747"/>
    </source>
</evidence>
<dbReference type="PANTHER" id="PTHR32294">
    <property type="entry name" value="DNA POLYMERASE III SUBUNIT ALPHA"/>
    <property type="match status" value="1"/>
</dbReference>
<dbReference type="CDD" id="cd07434">
    <property type="entry name" value="PHP_PolIIIA_DnaE2"/>
    <property type="match status" value="1"/>
</dbReference>
<dbReference type="Gene3D" id="1.10.150.870">
    <property type="match status" value="1"/>
</dbReference>
<comment type="subcellular location">
    <subcellularLocation>
        <location evidence="1 13">Cytoplasm</location>
    </subcellularLocation>
</comment>
<keyword evidence="8 13" id="KW-0235">DNA replication</keyword>
<dbReference type="SMART" id="SM00481">
    <property type="entry name" value="POLIIIAc"/>
    <property type="match status" value="1"/>
</dbReference>
<feature type="domain" description="Polymerase/histidinol phosphatase N-terminal" evidence="14">
    <location>
        <begin position="18"/>
        <end position="92"/>
    </location>
</feature>
<evidence type="ECO:0000256" key="1">
    <source>
        <dbReference type="ARBA" id="ARBA00004496"/>
    </source>
</evidence>
<evidence type="ECO:0000256" key="4">
    <source>
        <dbReference type="ARBA" id="ARBA00017273"/>
    </source>
</evidence>
<evidence type="ECO:0000256" key="12">
    <source>
        <dbReference type="ARBA" id="ARBA00049244"/>
    </source>
</evidence>
<dbReference type="EMBL" id="NJGV01000002">
    <property type="protein sequence ID" value="OWY36394.1"/>
    <property type="molecule type" value="Genomic_DNA"/>
</dbReference>
<dbReference type="GO" id="GO:0005737">
    <property type="term" value="C:cytoplasm"/>
    <property type="evidence" value="ECO:0007669"/>
    <property type="project" value="UniProtKB-SubCell"/>
</dbReference>
<dbReference type="Proteomes" id="UP000214747">
    <property type="component" value="Unassembled WGS sequence"/>
</dbReference>
<evidence type="ECO:0000256" key="8">
    <source>
        <dbReference type="ARBA" id="ARBA00022705"/>
    </source>
</evidence>
<accession>A0A225SZT2</accession>
<dbReference type="InterPro" id="IPR003141">
    <property type="entry name" value="Pol/His_phosphatase_N"/>
</dbReference>
<dbReference type="Pfam" id="PF17657">
    <property type="entry name" value="DNA_pol3_finger"/>
    <property type="match status" value="1"/>
</dbReference>
<keyword evidence="11 13" id="KW-0234">DNA repair</keyword>
<keyword evidence="16" id="KW-1185">Reference proteome</keyword>
<keyword evidence="5 13" id="KW-0963">Cytoplasm</keyword>
<dbReference type="HAMAP" id="MF_01902">
    <property type="entry name" value="DNApol_error_prone"/>
    <property type="match status" value="1"/>
</dbReference>
<evidence type="ECO:0000256" key="6">
    <source>
        <dbReference type="ARBA" id="ARBA00022679"/>
    </source>
</evidence>
<dbReference type="InterPro" id="IPR011708">
    <property type="entry name" value="DNA_pol3_alpha_NTPase_dom"/>
</dbReference>
<keyword evidence="6 13" id="KW-0808">Transferase</keyword>
<evidence type="ECO:0000256" key="5">
    <source>
        <dbReference type="ARBA" id="ARBA00022490"/>
    </source>
</evidence>
<dbReference type="GO" id="GO:0008408">
    <property type="term" value="F:3'-5' exonuclease activity"/>
    <property type="evidence" value="ECO:0007669"/>
    <property type="project" value="InterPro"/>
</dbReference>
<name>A0A225SZT2_9BURK</name>
<evidence type="ECO:0000256" key="7">
    <source>
        <dbReference type="ARBA" id="ARBA00022695"/>
    </source>
</evidence>
<evidence type="ECO:0000256" key="10">
    <source>
        <dbReference type="ARBA" id="ARBA00022932"/>
    </source>
</evidence>
<sequence length="1078" mass="120475">MQASLPLGVPQSGLPDYAELYCRTNFSFLQGASHAQELVERAIELGYRALAITDECTMAGVVRAHAAWMEQVNRGKAKDFKLLIGSCFRFTSFKDDPAHPLARMTLVALARNREGYGNLCELITLARTRAEKGSYLLSPQDLSQPPPALSHLRALPDCQLILVPDYPADEETLDAQLRWFAPLAPGRSWVGMTRLYRPLDDLHRAAIDAAARLHGLPLAAVGDVQMHQRSRKYLQDVVTAIRLGKPVQECGLALAPNAEQHLRPRMRLSLVHSPATLAQTLAVAAGCQFSLAELRYEYPDELVPLGMSPADYLRQETLAGAAKRYPQGLPGEVRAQIEMELSLIAQKEYEAYFLTVYDLVKFARSRGILCQGRGSAANSAVCYCLGVTEVDPTSTRLLFARFISEKREEPPDIDVDFEHQRREEVIQHIYRKYGRRRAALAAAVHSYRPRGALREVGKALGVDAAIVDTVAKSQHWFDSREELLARFAEAGLDPELPQIGLWASITGKLLRFPRHLSQHTGGFVIARGQLSRLVPIQNAAMEERSVIEWDKDDLESLKLLKVDVLALGMLTALRRSLELVSLRRGLPQVMQMYDIPREDPATFEMICKADTIGVFQIESRAQMSMLPRMQPRTQYDLVVQVAIVRPGPIQGGMVHPYLRRRELVRSGGSFEYPDNTSKSGKIRKVLERTLGIPIFQEQVMDVAIEAAGYSPSEADDLRRSMAAWKRKGGMGPHHERLVMGMTDNGYSREFAESIFNQIEGFGEYGFPESHAASFALLTYFSSWLKCHEPEAFLCGLLNSQPMGFYSPSQLIQDARRHGVKVLPVNVLRSRWESILELDPSGQARPAVRLGMSLLRGMPEQAAQRIEQAGAERPFADVDDLARRAGLDRHALQALAAGDALRELAGHRRAALWHAVGAVPDRDLLRTAPRGDDTVELEAPGEGDQIVDDYRAMNLTLRRHPLALLRPTLQRRRFMSVADLNTLQNRQFACCCGIVTVRQRPGTAKGVIFMTLEDETGSANVIVWPSVLERQRSEVLNARLLGVYGSWQCHGEVRHLVAGRLEDWTHLLGELQPRSRDFF</sequence>
<dbReference type="Pfam" id="PF02811">
    <property type="entry name" value="PHP"/>
    <property type="match status" value="1"/>
</dbReference>
<gene>
    <name evidence="13" type="primary">dnaE2</name>
    <name evidence="15" type="ORF">CEJ45_04090</name>
</gene>
<dbReference type="NCBIfam" id="TIGR00594">
    <property type="entry name" value="polc"/>
    <property type="match status" value="1"/>
</dbReference>
<keyword evidence="10 13" id="KW-0239">DNA-directed DNA polymerase</keyword>
<dbReference type="InterPro" id="IPR004805">
    <property type="entry name" value="DnaE2/DnaE/PolC"/>
</dbReference>
<evidence type="ECO:0000256" key="13">
    <source>
        <dbReference type="HAMAP-Rule" id="MF_01902"/>
    </source>
</evidence>
<dbReference type="InterPro" id="IPR004365">
    <property type="entry name" value="NA-bd_OB_tRNA"/>
</dbReference>
<dbReference type="RefSeq" id="WP_088753927.1">
    <property type="nucleotide sequence ID" value="NZ_NJGV01000002.1"/>
</dbReference>
<evidence type="ECO:0000259" key="14">
    <source>
        <dbReference type="SMART" id="SM00481"/>
    </source>
</evidence>
<dbReference type="Pfam" id="PF01336">
    <property type="entry name" value="tRNA_anti-codon"/>
    <property type="match status" value="1"/>
</dbReference>
<evidence type="ECO:0000256" key="11">
    <source>
        <dbReference type="ARBA" id="ARBA00023204"/>
    </source>
</evidence>
<reference evidence="15 16" key="1">
    <citation type="journal article" date="2010" name="Int. J. Syst. Evol. Microbiol.">
        <title>Reclassification of Herbaspirillum putei as a later heterotypic synonym of Herbaspirillum huttiense, with the description of H. huttiense subsp. huttiense subsp. nov. and H. huttiense subsp. putei subsp. nov., comb. nov., and description of Herbaspirillum aquaticum sp. nov.</title>
        <authorList>
            <person name="Dobritsa A.P."/>
            <person name="Reddy M.C."/>
            <person name="Samadpour M."/>
        </authorList>
    </citation>
    <scope>NUCLEOTIDE SEQUENCE [LARGE SCALE GENOMIC DNA]</scope>
    <source>
        <strain evidence="15 16">IEH 4430</strain>
    </source>
</reference>
<comment type="similarity">
    <text evidence="2 13">Belongs to the DNA polymerase type-C family. DnaE2 subfamily.</text>
</comment>
<dbReference type="Pfam" id="PF07733">
    <property type="entry name" value="DNA_pol3_alpha"/>
    <property type="match status" value="1"/>
</dbReference>
<dbReference type="NCBIfam" id="NF004225">
    <property type="entry name" value="PRK05672.1"/>
    <property type="match status" value="1"/>
</dbReference>
<dbReference type="GO" id="GO:0003676">
    <property type="term" value="F:nucleic acid binding"/>
    <property type="evidence" value="ECO:0007669"/>
    <property type="project" value="InterPro"/>
</dbReference>
<dbReference type="GO" id="GO:0006281">
    <property type="term" value="P:DNA repair"/>
    <property type="evidence" value="ECO:0007669"/>
    <property type="project" value="UniProtKB-UniRule"/>
</dbReference>
<dbReference type="SUPFAM" id="SSF89550">
    <property type="entry name" value="PHP domain-like"/>
    <property type="match status" value="1"/>
</dbReference>
<proteinExistence type="inferred from homology"/>
<protein>
    <recommendedName>
        <fullName evidence="4 13">Error-prone DNA polymerase</fullName>
        <ecNumber evidence="3 13">2.7.7.7</ecNumber>
    </recommendedName>
</protein>
<keyword evidence="7 13" id="KW-0548">Nucleotidyltransferase</keyword>
<dbReference type="InterPro" id="IPR040982">
    <property type="entry name" value="DNA_pol3_finger"/>
</dbReference>